<dbReference type="Pfam" id="PF13614">
    <property type="entry name" value="AAA_31"/>
    <property type="match status" value="1"/>
</dbReference>
<dbReference type="InterPro" id="IPR027417">
    <property type="entry name" value="P-loop_NTPase"/>
</dbReference>
<gene>
    <name evidence="2" type="ORF">L9059_00430</name>
</gene>
<dbReference type="SUPFAM" id="SSF52540">
    <property type="entry name" value="P-loop containing nucleoside triphosphate hydrolases"/>
    <property type="match status" value="1"/>
</dbReference>
<dbReference type="PANTHER" id="PTHR13696">
    <property type="entry name" value="P-LOOP CONTAINING NUCLEOSIDE TRIPHOSPHATE HYDROLASE"/>
    <property type="match status" value="1"/>
</dbReference>
<evidence type="ECO:0000259" key="1">
    <source>
        <dbReference type="Pfam" id="PF13614"/>
    </source>
</evidence>
<feature type="domain" description="AAA" evidence="1">
    <location>
        <begin position="11"/>
        <end position="178"/>
    </location>
</feature>
<evidence type="ECO:0000313" key="3">
    <source>
        <dbReference type="Proteomes" id="UP001299876"/>
    </source>
</evidence>
<organism evidence="2 3">
    <name type="scientific">Pseudomonas violetae</name>
    <dbReference type="NCBI Taxonomy" id="2915813"/>
    <lineage>
        <taxon>Bacteria</taxon>
        <taxon>Pseudomonadati</taxon>
        <taxon>Pseudomonadota</taxon>
        <taxon>Gammaproteobacteria</taxon>
        <taxon>Pseudomonadales</taxon>
        <taxon>Pseudomonadaceae</taxon>
        <taxon>Pseudomonas</taxon>
    </lineage>
</organism>
<sequence>MSLQKRTKEQAKVVVIENQKGGVGKTTIAYHVACFLAELGYRVLAIDLDPQGNLSSRFLSRAERINGYRSVHMFMADRPVFAPLSTSVEVDIVYALDRDVELGNVERIDLGAAMMSFGTNLEPLMDDYDYLVIDTPPAHGNKMTAASLASTHMFVPVELAAFAVTGVESVMETLAEIGHLVGRPVKITGLICNRIRNIEAHRTALAEMQAAAGNLHVLKSKLYANTAIDTALRDGIPVWKKKTSGAQRESAKIMLTLMKEIGSLIGAKAKSKPGKPVKKVKQQGVTTA</sequence>
<dbReference type="EMBL" id="JAKNRW010000001">
    <property type="protein sequence ID" value="MCK1788679.1"/>
    <property type="molecule type" value="Genomic_DNA"/>
</dbReference>
<dbReference type="Gene3D" id="3.40.50.300">
    <property type="entry name" value="P-loop containing nucleotide triphosphate hydrolases"/>
    <property type="match status" value="1"/>
</dbReference>
<dbReference type="RefSeq" id="WP_247285615.1">
    <property type="nucleotide sequence ID" value="NZ_JAKNRW010000001.1"/>
</dbReference>
<dbReference type="Proteomes" id="UP001299876">
    <property type="component" value="Unassembled WGS sequence"/>
</dbReference>
<dbReference type="CDD" id="cd02042">
    <property type="entry name" value="ParAB_family"/>
    <property type="match status" value="1"/>
</dbReference>
<reference evidence="2 3" key="1">
    <citation type="submission" date="2022-02" db="EMBL/GenBank/DDBJ databases">
        <title>Comparative genomics of the first Antarctic Pseudomonas spp. capable of biotransforming 2,4,6-Trinitrotoluene.</title>
        <authorList>
            <person name="Cabrera M.A."/>
            <person name="Marquez S.L."/>
            <person name="Perez-Donoso J.M."/>
        </authorList>
    </citation>
    <scope>NUCLEOTIDE SEQUENCE [LARGE SCALE GENOMIC DNA]</scope>
    <source>
        <strain evidence="2 3">TNT19</strain>
    </source>
</reference>
<proteinExistence type="predicted"/>
<name>A0ABT0ETD2_9PSED</name>
<accession>A0ABT0ETD2</accession>
<dbReference type="PANTHER" id="PTHR13696:SF99">
    <property type="entry name" value="COBYRINIC ACID AC-DIAMIDE SYNTHASE"/>
    <property type="match status" value="1"/>
</dbReference>
<comment type="caution">
    <text evidence="2">The sequence shown here is derived from an EMBL/GenBank/DDBJ whole genome shotgun (WGS) entry which is preliminary data.</text>
</comment>
<dbReference type="InterPro" id="IPR025669">
    <property type="entry name" value="AAA_dom"/>
</dbReference>
<protein>
    <submittedName>
        <fullName evidence="2">ParA family protein</fullName>
    </submittedName>
</protein>
<keyword evidence="3" id="KW-1185">Reference proteome</keyword>
<evidence type="ECO:0000313" key="2">
    <source>
        <dbReference type="EMBL" id="MCK1788679.1"/>
    </source>
</evidence>
<dbReference type="InterPro" id="IPR050678">
    <property type="entry name" value="DNA_Partitioning_ATPase"/>
</dbReference>